<keyword evidence="2" id="KW-1185">Reference proteome</keyword>
<name>A0A975BFY2_9BACT</name>
<protein>
    <submittedName>
        <fullName evidence="1">Uncharacterized protein</fullName>
    </submittedName>
</protein>
<dbReference type="KEGG" id="dmm:dnm_006910"/>
<gene>
    <name evidence="1" type="ORF">dnm_006910</name>
</gene>
<dbReference type="AlphaFoldDB" id="A0A975BFY2"/>
<evidence type="ECO:0000313" key="1">
    <source>
        <dbReference type="EMBL" id="QTA84692.1"/>
    </source>
</evidence>
<dbReference type="Proteomes" id="UP000663722">
    <property type="component" value="Chromosome"/>
</dbReference>
<evidence type="ECO:0000313" key="2">
    <source>
        <dbReference type="Proteomes" id="UP000663722"/>
    </source>
</evidence>
<reference evidence="1" key="1">
    <citation type="journal article" date="2021" name="Microb. Physiol.">
        <title>Proteogenomic Insights into the Physiology of Marine, Sulfate-Reducing, Filamentous Desulfonema limicola and Desulfonema magnum.</title>
        <authorList>
            <person name="Schnaars V."/>
            <person name="Wohlbrand L."/>
            <person name="Scheve S."/>
            <person name="Hinrichs C."/>
            <person name="Reinhardt R."/>
            <person name="Rabus R."/>
        </authorList>
    </citation>
    <scope>NUCLEOTIDE SEQUENCE</scope>
    <source>
        <strain evidence="1">4be13</strain>
    </source>
</reference>
<accession>A0A975BFY2</accession>
<organism evidence="1 2">
    <name type="scientific">Desulfonema magnum</name>
    <dbReference type="NCBI Taxonomy" id="45655"/>
    <lineage>
        <taxon>Bacteria</taxon>
        <taxon>Pseudomonadati</taxon>
        <taxon>Thermodesulfobacteriota</taxon>
        <taxon>Desulfobacteria</taxon>
        <taxon>Desulfobacterales</taxon>
        <taxon>Desulfococcaceae</taxon>
        <taxon>Desulfonema</taxon>
    </lineage>
</organism>
<dbReference type="EMBL" id="CP061800">
    <property type="protein sequence ID" value="QTA84692.1"/>
    <property type="molecule type" value="Genomic_DNA"/>
</dbReference>
<proteinExistence type="predicted"/>
<sequence>MLPKLPETFSANLLIPRDMFDAKYPTISFRYIPGEETRLFYRKDPRPVTEKAGFLRCSQKKRYIKNF</sequence>